<accession>A0A8S1R412</accession>
<name>A0A8S1R412_9CILI</name>
<keyword evidence="1" id="KW-1133">Transmembrane helix</keyword>
<keyword evidence="1" id="KW-0812">Transmembrane</keyword>
<protein>
    <recommendedName>
        <fullName evidence="5">Transmembrane protein</fullName>
    </recommendedName>
</protein>
<evidence type="ECO:0000313" key="4">
    <source>
        <dbReference type="Proteomes" id="UP000692954"/>
    </source>
</evidence>
<keyword evidence="4" id="KW-1185">Reference proteome</keyword>
<feature type="transmembrane region" description="Helical" evidence="1">
    <location>
        <begin position="174"/>
        <end position="194"/>
    </location>
</feature>
<evidence type="ECO:0000256" key="2">
    <source>
        <dbReference type="SAM" id="SignalP"/>
    </source>
</evidence>
<sequence>MNLIFYYVVIVSVKLIDLTSAIKLSQNPFVIGQVVGELQLYVYVKVPKVKVTSQFDHVPQKYKSKLIKLPIKQTQEQQVSVQGQVEFKVIQLVEGVVHSMVKQNHLNNRIHNQRKLRGNCYKLSIKYWKHQLSQEEQKIQTKPFIKIRGFNKFQYQQQKSDIFKFFLQLQNKQMSLITFRVCIQHFFFIFLLFLQNRFQLAQSQYSLLLQNPQIN</sequence>
<dbReference type="Proteomes" id="UP000692954">
    <property type="component" value="Unassembled WGS sequence"/>
</dbReference>
<dbReference type="AlphaFoldDB" id="A0A8S1R412"/>
<comment type="caution">
    <text evidence="3">The sequence shown here is derived from an EMBL/GenBank/DDBJ whole genome shotgun (WGS) entry which is preliminary data.</text>
</comment>
<feature type="signal peptide" evidence="2">
    <location>
        <begin position="1"/>
        <end position="21"/>
    </location>
</feature>
<dbReference type="EMBL" id="CAJJDN010000131">
    <property type="protein sequence ID" value="CAD8121340.1"/>
    <property type="molecule type" value="Genomic_DNA"/>
</dbReference>
<proteinExistence type="predicted"/>
<reference evidence="3" key="1">
    <citation type="submission" date="2021-01" db="EMBL/GenBank/DDBJ databases">
        <authorList>
            <consortium name="Genoscope - CEA"/>
            <person name="William W."/>
        </authorList>
    </citation>
    <scope>NUCLEOTIDE SEQUENCE</scope>
</reference>
<evidence type="ECO:0008006" key="5">
    <source>
        <dbReference type="Google" id="ProtNLM"/>
    </source>
</evidence>
<keyword evidence="2" id="KW-0732">Signal</keyword>
<gene>
    <name evidence="3" type="ORF">PSON_ATCC_30995.1.T1310140</name>
</gene>
<evidence type="ECO:0000313" key="3">
    <source>
        <dbReference type="EMBL" id="CAD8121340.1"/>
    </source>
</evidence>
<keyword evidence="1" id="KW-0472">Membrane</keyword>
<evidence type="ECO:0000256" key="1">
    <source>
        <dbReference type="SAM" id="Phobius"/>
    </source>
</evidence>
<organism evidence="3 4">
    <name type="scientific">Paramecium sonneborni</name>
    <dbReference type="NCBI Taxonomy" id="65129"/>
    <lineage>
        <taxon>Eukaryota</taxon>
        <taxon>Sar</taxon>
        <taxon>Alveolata</taxon>
        <taxon>Ciliophora</taxon>
        <taxon>Intramacronucleata</taxon>
        <taxon>Oligohymenophorea</taxon>
        <taxon>Peniculida</taxon>
        <taxon>Parameciidae</taxon>
        <taxon>Paramecium</taxon>
    </lineage>
</organism>
<feature type="chain" id="PRO_5035783989" description="Transmembrane protein" evidence="2">
    <location>
        <begin position="22"/>
        <end position="215"/>
    </location>
</feature>